<evidence type="ECO:0000256" key="1">
    <source>
        <dbReference type="SAM" id="MobiDB-lite"/>
    </source>
</evidence>
<sequence>MTYPLYAACRLVFGTLYPAYASYKAVRTKNVREYVKWMMYWIVFAFFTTFESMADLFIAFWFPFYYELKIIFLLWLISPVSRGSLGSSMLYRKLIHPNLMKREDEIDRMIGKLQEQGYNTAIRFGSQAFQYVTNLVMTTAIRAPEILAELANAQRPSDQVDGVGNYRPRRIPLQQQNLLGSSPVLEVLDRSDDISMDGLDTFQANELSRQTDVIMDEMNGPASQSSKPGTQRAINFGYSEEEEDDDNQPGALVVTRVPKAKTANLARVPLDFSSGSEDESKPFPSTSNQSVSLPRRGRVAKTKANKALSERSDATLAVEPQKKTKGGGGIVSQLKKSYSLTDLSNMDEADYDQHGKSRDPANRSYPRAIGYHGQPEDDPYFSRERSESRGSGSRSRDNPYEPMFYSESPMRHHTRRDDETQGTLKKKDELDGERTPIGGDRMADLAQIQDLERVALRLRETMEQAPPPVPMKFSHSSASPSTRREPFIEERPLPSVAMGRETRSRTGSISSQSGSNTSSRPQSRGERIQRKQRAPQPPSGDPGWVIHPRPPPLSYPQPAASNYDAEQEKLIRPVAPKMTYPDQTRPKLRDVELQGPITSPSTELYPETTRRKSGAPHVKESLLVKPTSNIRPKTLAMSSSMSQSRLASRLAYPEDTEDLPRAKSMAILPSSNPNLTRRTTSNRNIAHSAKRDSVTLDELDE</sequence>
<name>A0A553PEV8_TIGCA</name>
<feature type="compositionally biased region" description="Basic and acidic residues" evidence="1">
    <location>
        <begin position="450"/>
        <end position="462"/>
    </location>
</feature>
<evidence type="ECO:0000256" key="2">
    <source>
        <dbReference type="SAM" id="Phobius"/>
    </source>
</evidence>
<feature type="compositionally biased region" description="Basic and acidic residues" evidence="1">
    <location>
        <begin position="380"/>
        <end position="399"/>
    </location>
</feature>
<feature type="compositionally biased region" description="Basic and acidic residues" evidence="1">
    <location>
        <begin position="351"/>
        <end position="361"/>
    </location>
</feature>
<evidence type="ECO:0000313" key="3">
    <source>
        <dbReference type="EMBL" id="TRY76206.1"/>
    </source>
</evidence>
<dbReference type="GO" id="GO:0005881">
    <property type="term" value="C:cytoplasmic microtubule"/>
    <property type="evidence" value="ECO:0007669"/>
    <property type="project" value="TreeGrafter"/>
</dbReference>
<feature type="compositionally biased region" description="Low complexity" evidence="1">
    <location>
        <begin position="635"/>
        <end position="651"/>
    </location>
</feature>
<accession>A0A553PEV8</accession>
<feature type="compositionally biased region" description="Basic residues" evidence="1">
    <location>
        <begin position="295"/>
        <end position="304"/>
    </location>
</feature>
<keyword evidence="4" id="KW-1185">Reference proteome</keyword>
<feature type="compositionally biased region" description="Polar residues" evidence="1">
    <location>
        <begin position="334"/>
        <end position="344"/>
    </location>
</feature>
<organism evidence="3 4">
    <name type="scientific">Tigriopus californicus</name>
    <name type="common">Marine copepod</name>
    <dbReference type="NCBI Taxonomy" id="6832"/>
    <lineage>
        <taxon>Eukaryota</taxon>
        <taxon>Metazoa</taxon>
        <taxon>Ecdysozoa</taxon>
        <taxon>Arthropoda</taxon>
        <taxon>Crustacea</taxon>
        <taxon>Multicrustacea</taxon>
        <taxon>Hexanauplia</taxon>
        <taxon>Copepoda</taxon>
        <taxon>Harpacticoida</taxon>
        <taxon>Harpacticidae</taxon>
        <taxon>Tigriopus</taxon>
    </lineage>
</organism>
<dbReference type="GO" id="GO:0005789">
    <property type="term" value="C:endoplasmic reticulum membrane"/>
    <property type="evidence" value="ECO:0007669"/>
    <property type="project" value="TreeGrafter"/>
</dbReference>
<evidence type="ECO:0008006" key="5">
    <source>
        <dbReference type="Google" id="ProtNLM"/>
    </source>
</evidence>
<dbReference type="PANTHER" id="PTHR12300:SF117">
    <property type="entry name" value="LP05237P-RELATED"/>
    <property type="match status" value="1"/>
</dbReference>
<keyword evidence="2" id="KW-0472">Membrane</keyword>
<dbReference type="GO" id="GO:0071782">
    <property type="term" value="C:endoplasmic reticulum tubular network"/>
    <property type="evidence" value="ECO:0007669"/>
    <property type="project" value="TreeGrafter"/>
</dbReference>
<evidence type="ECO:0000313" key="4">
    <source>
        <dbReference type="Proteomes" id="UP000318571"/>
    </source>
</evidence>
<feature type="non-terminal residue" evidence="3">
    <location>
        <position position="701"/>
    </location>
</feature>
<dbReference type="STRING" id="6832.A0A553PEV8"/>
<dbReference type="EMBL" id="VCGU01000004">
    <property type="protein sequence ID" value="TRY76206.1"/>
    <property type="molecule type" value="Genomic_DNA"/>
</dbReference>
<dbReference type="Pfam" id="PF03134">
    <property type="entry name" value="TB2_DP1_HVA22"/>
    <property type="match status" value="1"/>
</dbReference>
<feature type="region of interest" description="Disordered" evidence="1">
    <location>
        <begin position="271"/>
        <end position="701"/>
    </location>
</feature>
<dbReference type="InterPro" id="IPR004345">
    <property type="entry name" value="TB2_DP1_HVA22"/>
</dbReference>
<keyword evidence="2" id="KW-0812">Transmembrane</keyword>
<gene>
    <name evidence="3" type="ORF">TCAL_05684</name>
</gene>
<protein>
    <recommendedName>
        <fullName evidence="5">Receptor expression-enhancing protein</fullName>
    </recommendedName>
</protein>
<proteinExistence type="predicted"/>
<feature type="compositionally biased region" description="Basic and acidic residues" evidence="1">
    <location>
        <begin position="415"/>
        <end position="434"/>
    </location>
</feature>
<dbReference type="Proteomes" id="UP000318571">
    <property type="component" value="Chromosome 5"/>
</dbReference>
<dbReference type="AlphaFoldDB" id="A0A553PEV8"/>
<comment type="caution">
    <text evidence="3">The sequence shown here is derived from an EMBL/GenBank/DDBJ whole genome shotgun (WGS) entry which is preliminary data.</text>
</comment>
<feature type="transmembrane region" description="Helical" evidence="2">
    <location>
        <begin position="37"/>
        <end position="64"/>
    </location>
</feature>
<dbReference type="GO" id="GO:0008017">
    <property type="term" value="F:microtubule binding"/>
    <property type="evidence" value="ECO:0007669"/>
    <property type="project" value="TreeGrafter"/>
</dbReference>
<keyword evidence="2" id="KW-1133">Transmembrane helix</keyword>
<feature type="compositionally biased region" description="Low complexity" evidence="1">
    <location>
        <begin position="505"/>
        <end position="522"/>
    </location>
</feature>
<reference evidence="3 4" key="1">
    <citation type="journal article" date="2018" name="Nat. Ecol. Evol.">
        <title>Genomic signatures of mitonuclear coevolution across populations of Tigriopus californicus.</title>
        <authorList>
            <person name="Barreto F.S."/>
            <person name="Watson E.T."/>
            <person name="Lima T.G."/>
            <person name="Willett C.S."/>
            <person name="Edmands S."/>
            <person name="Li W."/>
            <person name="Burton R.S."/>
        </authorList>
    </citation>
    <scope>NUCLEOTIDE SEQUENCE [LARGE SCALE GENOMIC DNA]</scope>
    <source>
        <strain evidence="3 4">San Diego</strain>
    </source>
</reference>
<feature type="compositionally biased region" description="Polar residues" evidence="1">
    <location>
        <begin position="283"/>
        <end position="292"/>
    </location>
</feature>
<feature type="compositionally biased region" description="Basic and acidic residues" evidence="1">
    <location>
        <begin position="482"/>
        <end position="492"/>
    </location>
</feature>
<dbReference type="PANTHER" id="PTHR12300">
    <property type="entry name" value="HVA22-LIKE PROTEINS"/>
    <property type="match status" value="1"/>
</dbReference>
<dbReference type="GO" id="GO:0071786">
    <property type="term" value="P:endoplasmic reticulum tubular network organization"/>
    <property type="evidence" value="ECO:0007669"/>
    <property type="project" value="TreeGrafter"/>
</dbReference>
<feature type="compositionally biased region" description="Polar residues" evidence="1">
    <location>
        <begin position="669"/>
        <end position="685"/>
    </location>
</feature>